<keyword evidence="3" id="KW-0539">Nucleus</keyword>
<dbReference type="FunFam" id="1.20.5.170:FF:000036">
    <property type="entry name" value="ABSCISIC ACID-INSENSITIVE 5-like protein 2"/>
    <property type="match status" value="1"/>
</dbReference>
<dbReference type="GO" id="GO:0003677">
    <property type="term" value="F:DNA binding"/>
    <property type="evidence" value="ECO:0007669"/>
    <property type="project" value="UniProtKB-KW"/>
</dbReference>
<keyword evidence="7" id="KW-1185">Reference proteome</keyword>
<comment type="caution">
    <text evidence="6">The sequence shown here is derived from an EMBL/GenBank/DDBJ whole genome shotgun (WGS) entry which is preliminary data.</text>
</comment>
<accession>A0AAP0IX55</accession>
<dbReference type="InterPro" id="IPR046347">
    <property type="entry name" value="bZIP_sf"/>
</dbReference>
<dbReference type="PROSITE" id="PS00036">
    <property type="entry name" value="BZIP_BASIC"/>
    <property type="match status" value="1"/>
</dbReference>
<dbReference type="EMBL" id="JBBNAE010000005">
    <property type="protein sequence ID" value="KAK9122538.1"/>
    <property type="molecule type" value="Genomic_DNA"/>
</dbReference>
<evidence type="ECO:0000259" key="5">
    <source>
        <dbReference type="PROSITE" id="PS50217"/>
    </source>
</evidence>
<evidence type="ECO:0000256" key="3">
    <source>
        <dbReference type="ARBA" id="ARBA00023242"/>
    </source>
</evidence>
<comment type="subcellular location">
    <subcellularLocation>
        <location evidence="1">Nucleus</location>
    </subcellularLocation>
</comment>
<organism evidence="6 7">
    <name type="scientific">Stephania japonica</name>
    <dbReference type="NCBI Taxonomy" id="461633"/>
    <lineage>
        <taxon>Eukaryota</taxon>
        <taxon>Viridiplantae</taxon>
        <taxon>Streptophyta</taxon>
        <taxon>Embryophyta</taxon>
        <taxon>Tracheophyta</taxon>
        <taxon>Spermatophyta</taxon>
        <taxon>Magnoliopsida</taxon>
        <taxon>Ranunculales</taxon>
        <taxon>Menispermaceae</taxon>
        <taxon>Menispermoideae</taxon>
        <taxon>Cissampelideae</taxon>
        <taxon>Stephania</taxon>
    </lineage>
</organism>
<dbReference type="GO" id="GO:0005634">
    <property type="term" value="C:nucleus"/>
    <property type="evidence" value="ECO:0007669"/>
    <property type="project" value="UniProtKB-SubCell"/>
</dbReference>
<evidence type="ECO:0000256" key="4">
    <source>
        <dbReference type="SAM" id="MobiDB-lite"/>
    </source>
</evidence>
<evidence type="ECO:0000256" key="2">
    <source>
        <dbReference type="ARBA" id="ARBA00023125"/>
    </source>
</evidence>
<feature type="compositionally biased region" description="Polar residues" evidence="4">
    <location>
        <begin position="127"/>
        <end position="151"/>
    </location>
</feature>
<dbReference type="InterPro" id="IPR004827">
    <property type="entry name" value="bZIP"/>
</dbReference>
<dbReference type="SMART" id="SM00338">
    <property type="entry name" value="BRLZ"/>
    <property type="match status" value="1"/>
</dbReference>
<gene>
    <name evidence="6" type="ORF">Sjap_012140</name>
</gene>
<reference evidence="6 7" key="1">
    <citation type="submission" date="2024-01" db="EMBL/GenBank/DDBJ databases">
        <title>Genome assemblies of Stephania.</title>
        <authorList>
            <person name="Yang L."/>
        </authorList>
    </citation>
    <scope>NUCLEOTIDE SEQUENCE [LARGE SCALE GENOMIC DNA]</scope>
    <source>
        <strain evidence="6">QJT</strain>
        <tissue evidence="6">Leaf</tissue>
    </source>
</reference>
<dbReference type="PANTHER" id="PTHR22952:SF385">
    <property type="entry name" value="ABSCISIC ACID-INSENSITIVE 5-LIKE PROTEIN 2"/>
    <property type="match status" value="1"/>
</dbReference>
<dbReference type="SUPFAM" id="SSF57959">
    <property type="entry name" value="Leucine zipper domain"/>
    <property type="match status" value="1"/>
</dbReference>
<feature type="domain" description="BZIP" evidence="5">
    <location>
        <begin position="79"/>
        <end position="124"/>
    </location>
</feature>
<evidence type="ECO:0000256" key="1">
    <source>
        <dbReference type="ARBA" id="ARBA00004123"/>
    </source>
</evidence>
<dbReference type="PANTHER" id="PTHR22952">
    <property type="entry name" value="CAMP-RESPONSE ELEMENT BINDING PROTEIN-RELATED"/>
    <property type="match status" value="1"/>
</dbReference>
<name>A0AAP0IX55_9MAGN</name>
<protein>
    <recommendedName>
        <fullName evidence="5">BZIP domain-containing protein</fullName>
    </recommendedName>
</protein>
<feature type="region of interest" description="Disordered" evidence="4">
    <location>
        <begin position="85"/>
        <end position="151"/>
    </location>
</feature>
<dbReference type="PRINTS" id="PR00041">
    <property type="entry name" value="LEUZIPPRCREB"/>
</dbReference>
<dbReference type="Proteomes" id="UP001417504">
    <property type="component" value="Unassembled WGS sequence"/>
</dbReference>
<dbReference type="Gene3D" id="1.20.5.170">
    <property type="match status" value="1"/>
</dbReference>
<dbReference type="InterPro" id="IPR043452">
    <property type="entry name" value="BZIP46-like"/>
</dbReference>
<dbReference type="GO" id="GO:0045893">
    <property type="term" value="P:positive regulation of DNA-templated transcription"/>
    <property type="evidence" value="ECO:0007669"/>
    <property type="project" value="InterPro"/>
</dbReference>
<proteinExistence type="predicted"/>
<evidence type="ECO:0000313" key="6">
    <source>
        <dbReference type="EMBL" id="KAK9122538.1"/>
    </source>
</evidence>
<sequence length="151" mass="17186">MSTRTSFPQTVIDLGEMTLEDYLVHHDEPMSLVTLHGSNVGVATQENRQLEVSLSLPCVGGLLDAPTCGQKRLCSDEKVERKHKRMIKNRESAARSRARRKAYTNELENKISRLEEENRRLKEEKQSSSPCVPTPPQETKYQLRRTSSASF</sequence>
<dbReference type="PROSITE" id="PS50217">
    <property type="entry name" value="BZIP"/>
    <property type="match status" value="1"/>
</dbReference>
<feature type="compositionally biased region" description="Basic and acidic residues" evidence="4">
    <location>
        <begin position="107"/>
        <end position="126"/>
    </location>
</feature>
<dbReference type="AlphaFoldDB" id="A0AAP0IX55"/>
<dbReference type="GO" id="GO:0003700">
    <property type="term" value="F:DNA-binding transcription factor activity"/>
    <property type="evidence" value="ECO:0007669"/>
    <property type="project" value="InterPro"/>
</dbReference>
<evidence type="ECO:0000313" key="7">
    <source>
        <dbReference type="Proteomes" id="UP001417504"/>
    </source>
</evidence>
<keyword evidence="2" id="KW-0238">DNA-binding</keyword>
<dbReference type="Pfam" id="PF00170">
    <property type="entry name" value="bZIP_1"/>
    <property type="match status" value="1"/>
</dbReference>